<keyword evidence="1" id="KW-1133">Transmembrane helix</keyword>
<evidence type="ECO:0000256" key="2">
    <source>
        <dbReference type="SAM" id="SignalP"/>
    </source>
</evidence>
<keyword evidence="1" id="KW-0812">Transmembrane</keyword>
<accession>A0A6N6MZ50</accession>
<keyword evidence="5" id="KW-1185">Reference proteome</keyword>
<dbReference type="Pfam" id="PF04536">
    <property type="entry name" value="TPM_phosphatase"/>
    <property type="match status" value="1"/>
</dbReference>
<reference evidence="4 5" key="1">
    <citation type="journal article" date="2017" name="Int. J. Syst. Evol. Microbiol.">
        <title>Desulfovibrio senegalensis sp. nov., a mesophilic sulfate reducer isolated from marine sediment.</title>
        <authorList>
            <person name="Thioye A."/>
            <person name="Gam Z.B.A."/>
            <person name="Mbengue M."/>
            <person name="Cayol J.L."/>
            <person name="Joseph-Bartoli M."/>
            <person name="Toure-Kane C."/>
            <person name="Labat M."/>
        </authorList>
    </citation>
    <scope>NUCLEOTIDE SEQUENCE [LARGE SCALE GENOMIC DNA]</scope>
    <source>
        <strain evidence="4 5">DSM 101509</strain>
    </source>
</reference>
<comment type="caution">
    <text evidence="4">The sequence shown here is derived from an EMBL/GenBank/DDBJ whole genome shotgun (WGS) entry which is preliminary data.</text>
</comment>
<evidence type="ECO:0000313" key="4">
    <source>
        <dbReference type="EMBL" id="KAB1440895.1"/>
    </source>
</evidence>
<keyword evidence="1" id="KW-0472">Membrane</keyword>
<dbReference type="Proteomes" id="UP000438699">
    <property type="component" value="Unassembled WGS sequence"/>
</dbReference>
<proteinExistence type="predicted"/>
<evidence type="ECO:0000256" key="1">
    <source>
        <dbReference type="SAM" id="Phobius"/>
    </source>
</evidence>
<sequence length="255" mass="26314">MHRHLTAVLGMVAFACAIFLAAPSARALDVPEVKARVNDYANMISPKTEQQINAMLTQLEASDSTQVVVVTVPSLQGDSLEDFSLRVAEAAGIGQKGKDNGALLLVSKGDRKMRIEVGYGLEGRLTDVLSGQIIDNVLTPAFKAGRFDEGFLMATTAMAKAVRGEYKGSGLKRERSGGAGSIFKLVFLALFVPIWMFGSLGRRGGRRSSGILPLLIAGSMMSGSSRSSGGFGGGGFGGFSGGGGGFGGGGASGGW</sequence>
<protein>
    <submittedName>
        <fullName evidence="4">TPM domain-containing protein</fullName>
    </submittedName>
</protein>
<evidence type="ECO:0000259" key="3">
    <source>
        <dbReference type="Pfam" id="PF04536"/>
    </source>
</evidence>
<keyword evidence="2" id="KW-0732">Signal</keyword>
<feature type="transmembrane region" description="Helical" evidence="1">
    <location>
        <begin position="182"/>
        <end position="200"/>
    </location>
</feature>
<dbReference type="PANTHER" id="PTHR30373">
    <property type="entry name" value="UPF0603 PROTEIN YGCG"/>
    <property type="match status" value="1"/>
</dbReference>
<dbReference type="AlphaFoldDB" id="A0A6N6MZ50"/>
<dbReference type="EMBL" id="WAIE01000006">
    <property type="protein sequence ID" value="KAB1440895.1"/>
    <property type="molecule type" value="Genomic_DNA"/>
</dbReference>
<feature type="chain" id="PRO_5026823354" evidence="2">
    <location>
        <begin position="28"/>
        <end position="255"/>
    </location>
</feature>
<dbReference type="OrthoDB" id="9810918at2"/>
<dbReference type="InterPro" id="IPR007621">
    <property type="entry name" value="TPM_dom"/>
</dbReference>
<dbReference type="Gene3D" id="3.10.310.50">
    <property type="match status" value="1"/>
</dbReference>
<dbReference type="PANTHER" id="PTHR30373:SF2">
    <property type="entry name" value="UPF0603 PROTEIN YGCG"/>
    <property type="match status" value="1"/>
</dbReference>
<evidence type="ECO:0000313" key="5">
    <source>
        <dbReference type="Proteomes" id="UP000438699"/>
    </source>
</evidence>
<dbReference type="PROSITE" id="PS51257">
    <property type="entry name" value="PROKAR_LIPOPROTEIN"/>
    <property type="match status" value="1"/>
</dbReference>
<feature type="signal peptide" evidence="2">
    <location>
        <begin position="1"/>
        <end position="27"/>
    </location>
</feature>
<organism evidence="4 5">
    <name type="scientific">Pseudodesulfovibrio senegalensis</name>
    <dbReference type="NCBI Taxonomy" id="1721087"/>
    <lineage>
        <taxon>Bacteria</taxon>
        <taxon>Pseudomonadati</taxon>
        <taxon>Thermodesulfobacteriota</taxon>
        <taxon>Desulfovibrionia</taxon>
        <taxon>Desulfovibrionales</taxon>
        <taxon>Desulfovibrionaceae</taxon>
    </lineage>
</organism>
<name>A0A6N6MZ50_9BACT</name>
<feature type="domain" description="TPM" evidence="3">
    <location>
        <begin position="37"/>
        <end position="160"/>
    </location>
</feature>
<gene>
    <name evidence="4" type="ORF">F8A88_13195</name>
</gene>